<dbReference type="RefSeq" id="WP_093423169.1">
    <property type="nucleotide sequence ID" value="NZ_FOXA01000011.1"/>
</dbReference>
<dbReference type="Proteomes" id="UP000199356">
    <property type="component" value="Unassembled WGS sequence"/>
</dbReference>
<protein>
    <submittedName>
        <fullName evidence="1">Uncharacterized protein</fullName>
    </submittedName>
</protein>
<keyword evidence="2" id="KW-1185">Reference proteome</keyword>
<dbReference type="OrthoDB" id="9808314at2"/>
<proteinExistence type="predicted"/>
<sequence length="69" mass="8135">MFENLKTSITMLLEEIAKRPEDRHVLQEALREKISEMRALGHDVPDDILRLEQALEDPEADEYWDNMPV</sequence>
<reference evidence="1 2" key="1">
    <citation type="submission" date="2016-10" db="EMBL/GenBank/DDBJ databases">
        <authorList>
            <person name="de Groot N.N."/>
        </authorList>
    </citation>
    <scope>NUCLEOTIDE SEQUENCE [LARGE SCALE GENOMIC DNA]</scope>
    <source>
        <strain evidence="1 2">DSM 19547</strain>
    </source>
</reference>
<evidence type="ECO:0000313" key="2">
    <source>
        <dbReference type="Proteomes" id="UP000199356"/>
    </source>
</evidence>
<dbReference type="AlphaFoldDB" id="A0A1I5SPZ9"/>
<evidence type="ECO:0000313" key="1">
    <source>
        <dbReference type="EMBL" id="SFP72758.1"/>
    </source>
</evidence>
<dbReference type="EMBL" id="FOXA01000011">
    <property type="protein sequence ID" value="SFP72758.1"/>
    <property type="molecule type" value="Genomic_DNA"/>
</dbReference>
<organism evidence="1 2">
    <name type="scientific">Tranquillimonas alkanivorans</name>
    <dbReference type="NCBI Taxonomy" id="441119"/>
    <lineage>
        <taxon>Bacteria</taxon>
        <taxon>Pseudomonadati</taxon>
        <taxon>Pseudomonadota</taxon>
        <taxon>Alphaproteobacteria</taxon>
        <taxon>Rhodobacterales</taxon>
        <taxon>Roseobacteraceae</taxon>
        <taxon>Tranquillimonas</taxon>
    </lineage>
</organism>
<name>A0A1I5SPZ9_9RHOB</name>
<dbReference type="STRING" id="441119.SAMN04488047_111133"/>
<accession>A0A1I5SPZ9</accession>
<gene>
    <name evidence="1" type="ORF">SAMN04488047_111133</name>
</gene>